<comment type="caution">
    <text evidence="2">The sequence shown here is derived from an EMBL/GenBank/DDBJ whole genome shotgun (WGS) entry which is preliminary data.</text>
</comment>
<evidence type="ECO:0000313" key="2">
    <source>
        <dbReference type="EMBL" id="KAK9303468.1"/>
    </source>
</evidence>
<reference evidence="2 3" key="1">
    <citation type="submission" date="2024-05" db="EMBL/GenBank/DDBJ databases">
        <title>The nuclear and mitochondrial genome assemblies of Tetragonisca angustula (Apidae: Meliponini), a tiny yet remarkable pollinator in the Neotropics.</title>
        <authorList>
            <person name="Ferrari R."/>
            <person name="Ricardo P.C."/>
            <person name="Dias F.C."/>
            <person name="Araujo N.S."/>
            <person name="Soares D.O."/>
            <person name="Zhou Q.-S."/>
            <person name="Zhu C.-D."/>
            <person name="Coutinho L."/>
            <person name="Airas M.C."/>
            <person name="Batista T.M."/>
        </authorList>
    </citation>
    <scope>NUCLEOTIDE SEQUENCE [LARGE SCALE GENOMIC DNA]</scope>
    <source>
        <strain evidence="2">ASF017062</strain>
        <tissue evidence="2">Abdomen</tissue>
    </source>
</reference>
<organism evidence="2 3">
    <name type="scientific">Tetragonisca angustula</name>
    <dbReference type="NCBI Taxonomy" id="166442"/>
    <lineage>
        <taxon>Eukaryota</taxon>
        <taxon>Metazoa</taxon>
        <taxon>Ecdysozoa</taxon>
        <taxon>Arthropoda</taxon>
        <taxon>Hexapoda</taxon>
        <taxon>Insecta</taxon>
        <taxon>Pterygota</taxon>
        <taxon>Neoptera</taxon>
        <taxon>Endopterygota</taxon>
        <taxon>Hymenoptera</taxon>
        <taxon>Apocrita</taxon>
        <taxon>Aculeata</taxon>
        <taxon>Apoidea</taxon>
        <taxon>Anthophila</taxon>
        <taxon>Apidae</taxon>
        <taxon>Tetragonisca</taxon>
    </lineage>
</organism>
<dbReference type="AlphaFoldDB" id="A0AAW1A0T9"/>
<name>A0AAW1A0T9_9HYME</name>
<evidence type="ECO:0000256" key="1">
    <source>
        <dbReference type="SAM" id="MobiDB-lite"/>
    </source>
</evidence>
<evidence type="ECO:0000313" key="3">
    <source>
        <dbReference type="Proteomes" id="UP001432146"/>
    </source>
</evidence>
<sequence>MEQVAVDTKRSKAPPTVSTAEFTTTTSAIRVKYPARTEPRCSPEESIDLERPMAGLRLSLCVEINRGREWNTNRACSPIFDVPFIPDDLMKSPVHKIQKVKAYSAGS</sequence>
<feature type="region of interest" description="Disordered" evidence="1">
    <location>
        <begin position="1"/>
        <end position="20"/>
    </location>
</feature>
<gene>
    <name evidence="2" type="ORF">QLX08_004870</name>
</gene>
<dbReference type="EMBL" id="JAWNGG020000078">
    <property type="protein sequence ID" value="KAK9303468.1"/>
    <property type="molecule type" value="Genomic_DNA"/>
</dbReference>
<keyword evidence="3" id="KW-1185">Reference proteome</keyword>
<accession>A0AAW1A0T9</accession>
<protein>
    <submittedName>
        <fullName evidence="2">Uncharacterized protein</fullName>
    </submittedName>
</protein>
<proteinExistence type="predicted"/>
<dbReference type="Proteomes" id="UP001432146">
    <property type="component" value="Unassembled WGS sequence"/>
</dbReference>